<accession>A0AAV2DB39</accession>
<proteinExistence type="predicted"/>
<organism evidence="1 2">
    <name type="scientific">Linum trigynum</name>
    <dbReference type="NCBI Taxonomy" id="586398"/>
    <lineage>
        <taxon>Eukaryota</taxon>
        <taxon>Viridiplantae</taxon>
        <taxon>Streptophyta</taxon>
        <taxon>Embryophyta</taxon>
        <taxon>Tracheophyta</taxon>
        <taxon>Spermatophyta</taxon>
        <taxon>Magnoliopsida</taxon>
        <taxon>eudicotyledons</taxon>
        <taxon>Gunneridae</taxon>
        <taxon>Pentapetalae</taxon>
        <taxon>rosids</taxon>
        <taxon>fabids</taxon>
        <taxon>Malpighiales</taxon>
        <taxon>Linaceae</taxon>
        <taxon>Linum</taxon>
    </lineage>
</organism>
<name>A0AAV2DB39_9ROSI</name>
<dbReference type="Proteomes" id="UP001497516">
    <property type="component" value="Chromosome 2"/>
</dbReference>
<sequence length="66" mass="7468">MEPQCMYEVLQMARFWPSSVLSRSLIVESGCSGSRISRPHTVVGHSAGLRDYYNCLRPGSWHVLEV</sequence>
<protein>
    <submittedName>
        <fullName evidence="1">Uncharacterized protein</fullName>
    </submittedName>
</protein>
<keyword evidence="2" id="KW-1185">Reference proteome</keyword>
<evidence type="ECO:0000313" key="1">
    <source>
        <dbReference type="EMBL" id="CAL1371099.1"/>
    </source>
</evidence>
<gene>
    <name evidence="1" type="ORF">LTRI10_LOCUS13181</name>
</gene>
<dbReference type="EMBL" id="OZ034815">
    <property type="protein sequence ID" value="CAL1371099.1"/>
    <property type="molecule type" value="Genomic_DNA"/>
</dbReference>
<reference evidence="1 2" key="1">
    <citation type="submission" date="2024-04" db="EMBL/GenBank/DDBJ databases">
        <authorList>
            <person name="Fracassetti M."/>
        </authorList>
    </citation>
    <scope>NUCLEOTIDE SEQUENCE [LARGE SCALE GENOMIC DNA]</scope>
</reference>
<dbReference type="AlphaFoldDB" id="A0AAV2DB39"/>
<evidence type="ECO:0000313" key="2">
    <source>
        <dbReference type="Proteomes" id="UP001497516"/>
    </source>
</evidence>